<evidence type="ECO:0000313" key="13">
    <source>
        <dbReference type="Proteomes" id="UP000298663"/>
    </source>
</evidence>
<protein>
    <recommendedName>
        <fullName evidence="14">Mitochondrial carrier protein</fullName>
    </recommendedName>
</protein>
<dbReference type="GO" id="GO:0005741">
    <property type="term" value="C:mitochondrial outer membrane"/>
    <property type="evidence" value="ECO:0007669"/>
    <property type="project" value="UniProtKB-SubCell"/>
</dbReference>
<dbReference type="Proteomes" id="UP000298663">
    <property type="component" value="Unassembled WGS sequence"/>
</dbReference>
<feature type="transmembrane region" description="Helical" evidence="11">
    <location>
        <begin position="43"/>
        <end position="65"/>
    </location>
</feature>
<comment type="subcellular location">
    <subcellularLocation>
        <location evidence="1">Mitochondrion outer membrane</location>
        <topology evidence="1">Multi-pass membrane protein</topology>
    </subcellularLocation>
</comment>
<proteinExistence type="inferred from homology"/>
<keyword evidence="13" id="KW-1185">Reference proteome</keyword>
<evidence type="ECO:0000256" key="10">
    <source>
        <dbReference type="RuleBase" id="RU000488"/>
    </source>
</evidence>
<keyword evidence="5" id="KW-1000">Mitochondrion outer membrane</keyword>
<evidence type="ECO:0000256" key="3">
    <source>
        <dbReference type="ARBA" id="ARBA00022692"/>
    </source>
</evidence>
<gene>
    <name evidence="12" type="ORF">L596_022028</name>
</gene>
<evidence type="ECO:0000256" key="7">
    <source>
        <dbReference type="ARBA" id="ARBA00023128"/>
    </source>
</evidence>
<organism evidence="12 13">
    <name type="scientific">Steinernema carpocapsae</name>
    <name type="common">Entomopathogenic nematode</name>
    <dbReference type="NCBI Taxonomy" id="34508"/>
    <lineage>
        <taxon>Eukaryota</taxon>
        <taxon>Metazoa</taxon>
        <taxon>Ecdysozoa</taxon>
        <taxon>Nematoda</taxon>
        <taxon>Chromadorea</taxon>
        <taxon>Rhabditida</taxon>
        <taxon>Tylenchina</taxon>
        <taxon>Panagrolaimomorpha</taxon>
        <taxon>Strongyloidoidea</taxon>
        <taxon>Steinernematidae</taxon>
        <taxon>Steinernema</taxon>
    </lineage>
</organism>
<name>A0A4V6A035_STECR</name>
<evidence type="ECO:0000256" key="1">
    <source>
        <dbReference type="ARBA" id="ARBA00004374"/>
    </source>
</evidence>
<evidence type="ECO:0000256" key="5">
    <source>
        <dbReference type="ARBA" id="ARBA00022787"/>
    </source>
</evidence>
<evidence type="ECO:0000256" key="6">
    <source>
        <dbReference type="ARBA" id="ARBA00022989"/>
    </source>
</evidence>
<dbReference type="PROSITE" id="PS50920">
    <property type="entry name" value="SOLCAR"/>
    <property type="match status" value="1"/>
</dbReference>
<keyword evidence="8 9" id="KW-0472">Membrane</keyword>
<reference evidence="12 13" key="1">
    <citation type="journal article" date="2015" name="Genome Biol.">
        <title>Comparative genomics of Steinernema reveals deeply conserved gene regulatory networks.</title>
        <authorList>
            <person name="Dillman A.R."/>
            <person name="Macchietto M."/>
            <person name="Porter C.F."/>
            <person name="Rogers A."/>
            <person name="Williams B."/>
            <person name="Antoshechkin I."/>
            <person name="Lee M.M."/>
            <person name="Goodwin Z."/>
            <person name="Lu X."/>
            <person name="Lewis E.E."/>
            <person name="Goodrich-Blair H."/>
            <person name="Stock S.P."/>
            <person name="Adams B.J."/>
            <person name="Sternberg P.W."/>
            <person name="Mortazavi A."/>
        </authorList>
    </citation>
    <scope>NUCLEOTIDE SEQUENCE [LARGE SCALE GENOMIC DNA]</scope>
    <source>
        <strain evidence="12 13">ALL</strain>
    </source>
</reference>
<dbReference type="AlphaFoldDB" id="A0A4V6A035"/>
<reference evidence="12 13" key="2">
    <citation type="journal article" date="2019" name="G3 (Bethesda)">
        <title>Hybrid Assembly of the Genome of the Entomopathogenic Nematode Steinernema carpocapsae Identifies the X-Chromosome.</title>
        <authorList>
            <person name="Serra L."/>
            <person name="Macchietto M."/>
            <person name="Macias-Munoz A."/>
            <person name="McGill C.J."/>
            <person name="Rodriguez I.M."/>
            <person name="Rodriguez B."/>
            <person name="Murad R."/>
            <person name="Mortazavi A."/>
        </authorList>
    </citation>
    <scope>NUCLEOTIDE SEQUENCE [LARGE SCALE GENOMIC DNA]</scope>
    <source>
        <strain evidence="12 13">ALL</strain>
    </source>
</reference>
<evidence type="ECO:0000256" key="4">
    <source>
        <dbReference type="ARBA" id="ARBA00022737"/>
    </source>
</evidence>
<dbReference type="SUPFAM" id="SSF103506">
    <property type="entry name" value="Mitochondrial carrier"/>
    <property type="match status" value="1"/>
</dbReference>
<feature type="repeat" description="Solcar" evidence="9">
    <location>
        <begin position="220"/>
        <end position="309"/>
    </location>
</feature>
<keyword evidence="6 11" id="KW-1133">Transmembrane helix</keyword>
<evidence type="ECO:0000313" key="12">
    <source>
        <dbReference type="EMBL" id="TKR69945.1"/>
    </source>
</evidence>
<dbReference type="InterPro" id="IPR023395">
    <property type="entry name" value="MCP_dom_sf"/>
</dbReference>
<dbReference type="Pfam" id="PF00153">
    <property type="entry name" value="Mito_carr"/>
    <property type="match status" value="1"/>
</dbReference>
<evidence type="ECO:0008006" key="14">
    <source>
        <dbReference type="Google" id="ProtNLM"/>
    </source>
</evidence>
<dbReference type="PANTHER" id="PTHR10780:SF18">
    <property type="entry name" value="LD43650P"/>
    <property type="match status" value="1"/>
</dbReference>
<keyword evidence="10" id="KW-0813">Transport</keyword>
<accession>A0A4V6A035</accession>
<keyword evidence="4" id="KW-0677">Repeat</keyword>
<evidence type="ECO:0000256" key="9">
    <source>
        <dbReference type="PROSITE-ProRule" id="PRU00282"/>
    </source>
</evidence>
<comment type="caution">
    <text evidence="12">The sequence shown here is derived from an EMBL/GenBank/DDBJ whole genome shotgun (WGS) entry which is preliminary data.</text>
</comment>
<evidence type="ECO:0000256" key="11">
    <source>
        <dbReference type="SAM" id="Phobius"/>
    </source>
</evidence>
<sequence length="421" mass="47047">MKGSSRLLFLLRVSYSSISTQILSGNRGYYVRTVSVTPPPNAFFLRSVICTFASLASFSFSFLFLTVSRYSKTKNGSRIRRPSCCPDRRSGRDERRRALLQAIDGETAVGVAMYPLTCVKTLFQLGYEPYPITQGKRLLVLGRECYFLPNGFAYARYLYNDVGVKGLFSGVQAGAMANLTGGFAAHYVTKYLNEHFPNIGGKPENVDKEHRQLDDNESLRLAFRVATRETIARFAGVVLSRPFTVLMTRSIAQLIGQELKYNCMFAGILKIGREEGPAGLFSGLIPQLIAEAITIWGIHTCTYVIERCLKYANFDDHDENDVEAAQHAAQTRKMLHFVVPFMVNCYAYPFQVVSTVMATVGSGLAVSMLPYAPSFSVWQDAWHFLKPHGLKRGARLFLREQSGAISVGSDNRLYASYKHFA</sequence>
<dbReference type="EMBL" id="AZBU02000007">
    <property type="protein sequence ID" value="TKR69945.1"/>
    <property type="molecule type" value="Genomic_DNA"/>
</dbReference>
<dbReference type="InterPro" id="IPR018108">
    <property type="entry name" value="MCP_transmembrane"/>
</dbReference>
<dbReference type="STRING" id="34508.A0A4V6A035"/>
<comment type="similarity">
    <text evidence="2 10">Belongs to the mitochondrial carrier (TC 2.A.29) family.</text>
</comment>
<evidence type="ECO:0000256" key="8">
    <source>
        <dbReference type="ARBA" id="ARBA00023136"/>
    </source>
</evidence>
<dbReference type="Gene3D" id="1.50.40.10">
    <property type="entry name" value="Mitochondrial carrier domain"/>
    <property type="match status" value="1"/>
</dbReference>
<evidence type="ECO:0000256" key="2">
    <source>
        <dbReference type="ARBA" id="ARBA00006375"/>
    </source>
</evidence>
<keyword evidence="3 9" id="KW-0812">Transmembrane</keyword>
<dbReference type="OrthoDB" id="10253709at2759"/>
<keyword evidence="7" id="KW-0496">Mitochondrion</keyword>
<dbReference type="PANTHER" id="PTHR10780">
    <property type="entry name" value="MITOCHONDRIAL CARRIER HOMOLOG"/>
    <property type="match status" value="1"/>
</dbReference>